<reference evidence="2 3" key="1">
    <citation type="submission" date="2017-08" db="EMBL/GenBank/DDBJ databases">
        <title>The complete genome sequence of Nocardiopsis gilva YIM 90087.</title>
        <authorList>
            <person name="Yin M."/>
            <person name="Tang S."/>
        </authorList>
    </citation>
    <scope>NUCLEOTIDE SEQUENCE [LARGE SCALE GENOMIC DNA]</scope>
    <source>
        <strain evidence="2 3">YIM 90087</strain>
    </source>
</reference>
<evidence type="ECO:0000256" key="1">
    <source>
        <dbReference type="SAM" id="MobiDB-lite"/>
    </source>
</evidence>
<name>A0A223S4M4_9ACTN</name>
<evidence type="ECO:0000313" key="3">
    <source>
        <dbReference type="Proteomes" id="UP000215005"/>
    </source>
</evidence>
<keyword evidence="3" id="KW-1185">Reference proteome</keyword>
<dbReference type="AlphaFoldDB" id="A0A223S4M4"/>
<dbReference type="KEGG" id="ngv:CDO52_10030"/>
<dbReference type="Proteomes" id="UP000215005">
    <property type="component" value="Chromosome"/>
</dbReference>
<proteinExistence type="predicted"/>
<protein>
    <submittedName>
        <fullName evidence="2">Uncharacterized protein</fullName>
    </submittedName>
</protein>
<organism evidence="2 3">
    <name type="scientific">Nocardiopsis gilva YIM 90087</name>
    <dbReference type="NCBI Taxonomy" id="1235441"/>
    <lineage>
        <taxon>Bacteria</taxon>
        <taxon>Bacillati</taxon>
        <taxon>Actinomycetota</taxon>
        <taxon>Actinomycetes</taxon>
        <taxon>Streptosporangiales</taxon>
        <taxon>Nocardiopsidaceae</taxon>
        <taxon>Nocardiopsis</taxon>
    </lineage>
</organism>
<evidence type="ECO:0000313" key="2">
    <source>
        <dbReference type="EMBL" id="ASU83074.1"/>
    </source>
</evidence>
<sequence length="115" mass="12987">MAARPQGSDEVGSASRSRPDRSVRVEKTPRAIREVLLPEEAGDFDREYRQVLEDAKEQLDLTPVFACLDRWWVVAMSTAQDPEGHRQMLKTADRINRGERVPGTPWSVVKAELGL</sequence>
<accession>A0A223S4M4</accession>
<dbReference type="OrthoDB" id="3533046at2"/>
<feature type="compositionally biased region" description="Basic and acidic residues" evidence="1">
    <location>
        <begin position="17"/>
        <end position="27"/>
    </location>
</feature>
<dbReference type="Pfam" id="PF19760">
    <property type="entry name" value="DUF6247"/>
    <property type="match status" value="1"/>
</dbReference>
<feature type="region of interest" description="Disordered" evidence="1">
    <location>
        <begin position="1"/>
        <end position="27"/>
    </location>
</feature>
<gene>
    <name evidence="2" type="ORF">CDO52_10030</name>
</gene>
<dbReference type="EMBL" id="CP022753">
    <property type="protein sequence ID" value="ASU83074.1"/>
    <property type="molecule type" value="Genomic_DNA"/>
</dbReference>
<dbReference type="InterPro" id="IPR046214">
    <property type="entry name" value="DUF6247"/>
</dbReference>